<dbReference type="Gene3D" id="1.10.3230.30">
    <property type="entry name" value="Phage gp6-like head-tail connector protein"/>
    <property type="match status" value="1"/>
</dbReference>
<evidence type="ECO:0008006" key="3">
    <source>
        <dbReference type="Google" id="ProtNLM"/>
    </source>
</evidence>
<dbReference type="CDD" id="cd08054">
    <property type="entry name" value="gp6"/>
    <property type="match status" value="1"/>
</dbReference>
<dbReference type="GeneID" id="14297597"/>
<evidence type="ECO:0000313" key="2">
    <source>
        <dbReference type="Proteomes" id="UP000003122"/>
    </source>
</evidence>
<dbReference type="KEGG" id="vg:14297597"/>
<sequence>MALTLAMVQRHLQADLVEDDERSYVMDQLLPAARESAAMFLNRNIYSTSEELAAAVAAGTAGQYPLVAPRAVDQAVLLMLGDFYRDREATGKPVSTSAHNLLYPYRVKVGV</sequence>
<protein>
    <recommendedName>
        <fullName evidence="3">Phage gp6-like head-tail connector protein</fullName>
    </recommendedName>
</protein>
<dbReference type="EMBL" id="AB720063">
    <property type="protein sequence ID" value="BAM29082.1"/>
    <property type="molecule type" value="Genomic_DNA"/>
</dbReference>
<dbReference type="OrthoDB" id="16277at10239"/>
<name>I7GYA0_9CAUD</name>
<dbReference type="RefSeq" id="YP_007238080.1">
    <property type="nucleotide sequence ID" value="NC_019933.2"/>
</dbReference>
<proteinExistence type="predicted"/>
<keyword evidence="2" id="KW-1185">Reference proteome</keyword>
<reference evidence="1 2" key="1">
    <citation type="journal article" date="2014" name="Appl. Environ. Microbiol.">
        <title>Characterization of Bacteriophages Cp1 and Cp2, the Strain-Typing Agents for Xanthomonas axonopodis pv. citri.</title>
        <authorList>
            <person name="Ahmad A.A."/>
            <person name="Ogawa M."/>
            <person name="Kawasaki T."/>
            <person name="Fujie M."/>
            <person name="Yamada T."/>
        </authorList>
    </citation>
    <scope>NUCLEOTIDE SEQUENCE [LARGE SCALE GENOMIC DNA]</scope>
</reference>
<dbReference type="Proteomes" id="UP000003122">
    <property type="component" value="Segment"/>
</dbReference>
<evidence type="ECO:0000313" key="1">
    <source>
        <dbReference type="EMBL" id="BAM29082.1"/>
    </source>
</evidence>
<accession>I7GYA0</accession>
<organism evidence="1 2">
    <name type="scientific">Xanthomonas phage CP1</name>
    <dbReference type="NCBI Taxonomy" id="2994055"/>
    <lineage>
        <taxon>Viruses</taxon>
        <taxon>Duplodnaviria</taxon>
        <taxon>Heunggongvirae</taxon>
        <taxon>Uroviricota</taxon>
        <taxon>Caudoviricetes</taxon>
        <taxon>Klementvirus</taxon>
        <taxon>Klementvirus CP1</taxon>
    </lineage>
</organism>